<keyword evidence="1" id="KW-1133">Transmembrane helix</keyword>
<gene>
    <name evidence="2" type="ORF">A6F65_01216</name>
</gene>
<feature type="transmembrane region" description="Helical" evidence="1">
    <location>
        <begin position="6"/>
        <end position="32"/>
    </location>
</feature>
<keyword evidence="1" id="KW-0472">Membrane</keyword>
<proteinExistence type="predicted"/>
<evidence type="ECO:0000256" key="1">
    <source>
        <dbReference type="SAM" id="Phobius"/>
    </source>
</evidence>
<accession>A0A1C7D8A8</accession>
<dbReference type="Proteomes" id="UP000092698">
    <property type="component" value="Chromosome"/>
</dbReference>
<dbReference type="OrthoDB" id="7585827at2"/>
<reference evidence="2 3" key="1">
    <citation type="submission" date="2016-07" db="EMBL/GenBank/DDBJ databases">
        <title>Complete genome sequence of Altererythrobacter namhicola JCM 16345T, containing esterase-encoding genes.</title>
        <authorList>
            <person name="Cheng H."/>
            <person name="Wu Y.-H."/>
            <person name="Jian S.-L."/>
            <person name="Huo Y.-Y."/>
            <person name="Wang C.-S."/>
            <person name="Xu X.-W."/>
        </authorList>
    </citation>
    <scope>NUCLEOTIDE SEQUENCE [LARGE SCALE GENOMIC DNA]</scope>
    <source>
        <strain evidence="2 3">JCM 16345</strain>
    </source>
</reference>
<keyword evidence="3" id="KW-1185">Reference proteome</keyword>
<dbReference type="KEGG" id="anh:A6F65_01216"/>
<dbReference type="RefSeq" id="WP_067786816.1">
    <property type="nucleotide sequence ID" value="NZ_CP016545.1"/>
</dbReference>
<protein>
    <submittedName>
        <fullName evidence="2">Uncharacterized protein</fullName>
    </submittedName>
</protein>
<sequence length="76" mass="8402">MKQPDFLLFASDALLAALWGGALIVLAAFSLFMERRRVRRKHIDKVGWMPWLLLFVLCAVTGVSLLSMAIPGLMAG</sequence>
<dbReference type="EMBL" id="CP016545">
    <property type="protein sequence ID" value="ANU07523.1"/>
    <property type="molecule type" value="Genomic_DNA"/>
</dbReference>
<name>A0A1C7D8A8_9SPHN</name>
<feature type="transmembrane region" description="Helical" evidence="1">
    <location>
        <begin position="52"/>
        <end position="74"/>
    </location>
</feature>
<dbReference type="AlphaFoldDB" id="A0A1C7D8A8"/>
<evidence type="ECO:0000313" key="3">
    <source>
        <dbReference type="Proteomes" id="UP000092698"/>
    </source>
</evidence>
<organism evidence="2 3">
    <name type="scientific">Paraurantiacibacter namhicola</name>
    <dbReference type="NCBI Taxonomy" id="645517"/>
    <lineage>
        <taxon>Bacteria</taxon>
        <taxon>Pseudomonadati</taxon>
        <taxon>Pseudomonadota</taxon>
        <taxon>Alphaproteobacteria</taxon>
        <taxon>Sphingomonadales</taxon>
        <taxon>Erythrobacteraceae</taxon>
        <taxon>Paraurantiacibacter</taxon>
    </lineage>
</organism>
<evidence type="ECO:0000313" key="2">
    <source>
        <dbReference type="EMBL" id="ANU07523.1"/>
    </source>
</evidence>
<keyword evidence="1" id="KW-0812">Transmembrane</keyword>